<dbReference type="Pfam" id="PF00078">
    <property type="entry name" value="RVT_1"/>
    <property type="match status" value="1"/>
</dbReference>
<dbReference type="SUPFAM" id="SSF53098">
    <property type="entry name" value="Ribonuclease H-like"/>
    <property type="match status" value="1"/>
</dbReference>
<comment type="subcellular location">
    <subcellularLocation>
        <location evidence="1">Mitochondrion</location>
    </subcellularLocation>
</comment>
<dbReference type="InterPro" id="IPR005135">
    <property type="entry name" value="Endo/exonuclease/phosphatase"/>
</dbReference>
<gene>
    <name evidence="6" type="ORF">VFPBJ_11586</name>
</gene>
<dbReference type="Gene3D" id="3.60.10.10">
    <property type="entry name" value="Endonuclease/exonuclease/phosphatase"/>
    <property type="match status" value="1"/>
</dbReference>
<dbReference type="InterPro" id="IPR012337">
    <property type="entry name" value="RNaseH-like_sf"/>
</dbReference>
<organism evidence="6 7">
    <name type="scientific">Purpureocillium lilacinum</name>
    <name type="common">Paecilomyces lilacinus</name>
    <dbReference type="NCBI Taxonomy" id="33203"/>
    <lineage>
        <taxon>Eukaryota</taxon>
        <taxon>Fungi</taxon>
        <taxon>Dikarya</taxon>
        <taxon>Ascomycota</taxon>
        <taxon>Pezizomycotina</taxon>
        <taxon>Sordariomycetes</taxon>
        <taxon>Hypocreomycetidae</taxon>
        <taxon>Hypocreales</taxon>
        <taxon>Ophiocordycipitaceae</taxon>
        <taxon>Purpureocillium</taxon>
    </lineage>
</organism>
<keyword evidence="6" id="KW-0255">Endonuclease</keyword>
<dbReference type="SUPFAM" id="SSF56672">
    <property type="entry name" value="DNA/RNA polymerases"/>
    <property type="match status" value="1"/>
</dbReference>
<dbReference type="CDD" id="cd01650">
    <property type="entry name" value="RT_nLTR_like"/>
    <property type="match status" value="1"/>
</dbReference>
<protein>
    <submittedName>
        <fullName evidence="6">Endonuclease/reverse transcriptase</fullName>
    </submittedName>
</protein>
<dbReference type="GO" id="GO:0004523">
    <property type="term" value="F:RNA-DNA hybrid ribonuclease activity"/>
    <property type="evidence" value="ECO:0007669"/>
    <property type="project" value="InterPro"/>
</dbReference>
<dbReference type="InterPro" id="IPR002156">
    <property type="entry name" value="RNaseH_domain"/>
</dbReference>
<dbReference type="GO" id="GO:0005739">
    <property type="term" value="C:mitochondrion"/>
    <property type="evidence" value="ECO:0007669"/>
    <property type="project" value="UniProtKB-SubCell"/>
</dbReference>
<accession>A0A179F360</accession>
<evidence type="ECO:0000256" key="1">
    <source>
        <dbReference type="ARBA" id="ARBA00004173"/>
    </source>
</evidence>
<feature type="region of interest" description="Disordered" evidence="3">
    <location>
        <begin position="70"/>
        <end position="94"/>
    </location>
</feature>
<comment type="caution">
    <text evidence="6">The sequence shown here is derived from an EMBL/GenBank/DDBJ whole genome shotgun (WGS) entry which is preliminary data.</text>
</comment>
<evidence type="ECO:0000256" key="2">
    <source>
        <dbReference type="ARBA" id="ARBA00023128"/>
    </source>
</evidence>
<keyword evidence="6" id="KW-0808">Transferase</keyword>
<keyword evidence="6" id="KW-0378">Hydrolase</keyword>
<dbReference type="EMBL" id="LSBH01000036">
    <property type="protein sequence ID" value="OAQ59790.1"/>
    <property type="molecule type" value="Genomic_DNA"/>
</dbReference>
<dbReference type="CDD" id="cd09276">
    <property type="entry name" value="Rnase_HI_RT_non_LTR"/>
    <property type="match status" value="1"/>
</dbReference>
<feature type="domain" description="RNase H type-1" evidence="5">
    <location>
        <begin position="1244"/>
        <end position="1375"/>
    </location>
</feature>
<dbReference type="SUPFAM" id="SSF56219">
    <property type="entry name" value="DNase I-like"/>
    <property type="match status" value="1"/>
</dbReference>
<dbReference type="Pfam" id="PF14529">
    <property type="entry name" value="Exo_endo_phos_2"/>
    <property type="match status" value="1"/>
</dbReference>
<keyword evidence="6" id="KW-0695">RNA-directed DNA polymerase</keyword>
<feature type="compositionally biased region" description="Polar residues" evidence="3">
    <location>
        <begin position="286"/>
        <end position="299"/>
    </location>
</feature>
<proteinExistence type="predicted"/>
<dbReference type="PANTHER" id="PTHR33481:SF1">
    <property type="entry name" value="ENDONUCLEASE_EXONUCLEASE_PHOSPHATASE DOMAIN-CONTAINING PROTEIN-RELATED"/>
    <property type="match status" value="1"/>
</dbReference>
<feature type="domain" description="Reverse transcriptase" evidence="4">
    <location>
        <begin position="757"/>
        <end position="1026"/>
    </location>
</feature>
<evidence type="ECO:0000313" key="6">
    <source>
        <dbReference type="EMBL" id="OAQ59790.1"/>
    </source>
</evidence>
<keyword evidence="2" id="KW-0496">Mitochondrion</keyword>
<dbReference type="InterPro" id="IPR043502">
    <property type="entry name" value="DNA/RNA_pol_sf"/>
</dbReference>
<keyword evidence="6" id="KW-0548">Nucleotidyltransferase</keyword>
<evidence type="ECO:0000259" key="4">
    <source>
        <dbReference type="PROSITE" id="PS50878"/>
    </source>
</evidence>
<evidence type="ECO:0000256" key="3">
    <source>
        <dbReference type="SAM" id="MobiDB-lite"/>
    </source>
</evidence>
<dbReference type="GO" id="GO:0003964">
    <property type="term" value="F:RNA-directed DNA polymerase activity"/>
    <property type="evidence" value="ECO:0007669"/>
    <property type="project" value="UniProtKB-KW"/>
</dbReference>
<dbReference type="InterPro" id="IPR000477">
    <property type="entry name" value="RT_dom"/>
</dbReference>
<dbReference type="Gene3D" id="3.30.420.10">
    <property type="entry name" value="Ribonuclease H-like superfamily/Ribonuclease H"/>
    <property type="match status" value="1"/>
</dbReference>
<dbReference type="PROSITE" id="PS50878">
    <property type="entry name" value="RT_POL"/>
    <property type="match status" value="1"/>
</dbReference>
<reference evidence="6 7" key="1">
    <citation type="submission" date="2016-01" db="EMBL/GenBank/DDBJ databases">
        <title>Biosynthesis of antibiotic leucinostatins and their inhibition on Phytophthora in bio-control Purpureocillium lilacinum.</title>
        <authorList>
            <person name="Wang G."/>
            <person name="Liu Z."/>
            <person name="Lin R."/>
            <person name="Li E."/>
            <person name="Mao Z."/>
            <person name="Ling J."/>
            <person name="Yin W."/>
            <person name="Xie B."/>
        </authorList>
    </citation>
    <scope>NUCLEOTIDE SEQUENCE [LARGE SCALE GENOMIC DNA]</scope>
    <source>
        <strain evidence="6">PLBJ-1</strain>
    </source>
</reference>
<feature type="compositionally biased region" description="Low complexity" evidence="3">
    <location>
        <begin position="76"/>
        <end position="85"/>
    </location>
</feature>
<name>A0A179F360_PURLI</name>
<dbReference type="PANTHER" id="PTHR33481">
    <property type="entry name" value="REVERSE TRANSCRIPTASE"/>
    <property type="match status" value="1"/>
</dbReference>
<keyword evidence="6" id="KW-0540">Nuclease</keyword>
<evidence type="ECO:0000259" key="5">
    <source>
        <dbReference type="PROSITE" id="PS50879"/>
    </source>
</evidence>
<feature type="region of interest" description="Disordered" evidence="3">
    <location>
        <begin position="235"/>
        <end position="302"/>
    </location>
</feature>
<sequence>MTGPILEFRALATARAATEIRWIPGHNNITGNNQHTFANQFATSFLDFWRQSLSILPPVTAPTYSSVAAGRSPLQAPGGNATPSAGAPPPAPQQRADLRLQGRPIPAPPKEDLRVFVRLDAEAPARKLESYAIRTHIAAKVGIDLHQIPAAFPVNSGWAVRTTDSATRDLIVQRQSEWAQDLGANIVETSRKWYTYVVANCPRRLTDLQGNEADYDEAVRGEITCQTGLSAVSIRPSRHDSNDLPRTACGKWENSYSPSEHDRPNRMNQGPNEARDRKKRRRPYLSKSSPKMQARTPATNRKAAPCHLRARLSQLMARNRSAENQLHNVTVEEEALQPRQPLHIITMRRHHNSQTGRKTIRVLQANVGKIPPAHDCALALADAEQYDVVLLQEPWTEAKEGRCLTKTHPAYDTFSPVDSWTNSSTRPRVMTYVRRRPGLTADQRRAATTRDILWLTINIVTIVNCYRQPDFDEALDILLAWRPPSRCLVAGDFNAKHYSWQSGRLDGRGDDIAYWAAESGLSLLNPADVPTNPHGNTIDLAFSNMPLSEAVVEDHLATSSDHFTLSLTLPDVGVTPLAPQKVRLTTEDEINRFVELVQYGSADIPTLTTTTHNLDVLASALVRLLQVAAKVAGRPVRKQTRSAPWWTEECRLAAAEYRAIRRVYPLGFCREVQLAKKDFQKVVRQAKRLYWRNLIDSFTDIAATRLIPFSQDVSLAEVQDATIRTGKTSPGSDNITVKMLKAAWHIIGEHVRRLYEGCLRLGHHPQPFREAEVVMIAKPGRRNLSTARAWRPISLLSCLGKGLERLIARRLAWASIHYGVLHPQQAGALPKRSAVDLVAALVHDIEEAFARGQVATLVTMDIQGAFDTVLRNRLILRLRQQGWPEHLARWAGSFMSDRSACVRYQDITTPSSPLQCGLPQGSPISPILFLLYTEPIYRLGDPKGRFGYADDTGILCVGHSLETTADRASRHVSELVTWGAANGISFDPAKTEVMHFCRTKPKVSPPVFHEGERRPDKTMRWLGIWLDSTLTFKTHVEKWTAKAQAVAHHLQGLANTKHGPLPSAMRRAVQACVEPVLLHGAEAWYPGLTSPRWSQPTKEGSSGIQQLLRKMNKSLHNSMRAVLPVWRTTPIAALHRESGILPIVQLPETRRMCFAARLKAVDEAHSLAKRTLQPSPPAIHRSIKLKYRAPREGFRTRLRRSDKLLPRSTRPLLLPRRFDEHATPLRPRRKTTAEDSRVWLRSIPCEMLVIYSDGFLSTEKAAGYGYVIHCSGLTLTSGSGRLGPAEVFDAEAKGAFERLRAALGLAGPRQIVACFDKLAVATCLRGMPANSSQAVFLEFQALATAHGAVEVRWIPGHTNIAGNEQADALAKAATSLPEPADVLPTLAHLRRTARQQPRDAFEAWWDASAPDQYKPLHLKPTTGCPQS</sequence>
<evidence type="ECO:0000313" key="7">
    <source>
        <dbReference type="Proteomes" id="UP000078240"/>
    </source>
</evidence>
<dbReference type="GO" id="GO:0003676">
    <property type="term" value="F:nucleic acid binding"/>
    <property type="evidence" value="ECO:0007669"/>
    <property type="project" value="InterPro"/>
</dbReference>
<dbReference type="InterPro" id="IPR036691">
    <property type="entry name" value="Endo/exonu/phosph_ase_sf"/>
</dbReference>
<dbReference type="PROSITE" id="PS50879">
    <property type="entry name" value="RNASE_H_1"/>
    <property type="match status" value="1"/>
</dbReference>
<dbReference type="InterPro" id="IPR036397">
    <property type="entry name" value="RNaseH_sf"/>
</dbReference>
<dbReference type="Proteomes" id="UP000078240">
    <property type="component" value="Unassembled WGS sequence"/>
</dbReference>